<name>A0ABZ3HCA7_9BACT</name>
<organism evidence="1 2">
    <name type="scientific">Sulfurimonas diazotrophicus</name>
    <dbReference type="NCBI Taxonomy" id="3131939"/>
    <lineage>
        <taxon>Bacteria</taxon>
        <taxon>Pseudomonadati</taxon>
        <taxon>Campylobacterota</taxon>
        <taxon>Epsilonproteobacteria</taxon>
        <taxon>Campylobacterales</taxon>
        <taxon>Sulfurimonadaceae</taxon>
        <taxon>Sulfurimonas</taxon>
    </lineage>
</organism>
<dbReference type="EMBL" id="CP147920">
    <property type="protein sequence ID" value="XAU15254.1"/>
    <property type="molecule type" value="Genomic_DNA"/>
</dbReference>
<sequence length="125" mass="14363">MRAPKGFGKRYFTLSAIQAYSAVTTLQRRENRTLAHHGIVSDERDDEMALEDEEMALEPAAAELPGGRRRPCHCNLHFHRLACRRLRTHDRPRRTRNPFRHTRSTLSPPAAPCYLTPLFISKGTQ</sequence>
<reference evidence="1 2" key="1">
    <citation type="submission" date="2024-03" db="EMBL/GenBank/DDBJ databases">
        <title>Sulfurimonas sp. HSL3-1.</title>
        <authorList>
            <person name="Wang S."/>
        </authorList>
    </citation>
    <scope>NUCLEOTIDE SEQUENCE [LARGE SCALE GENOMIC DNA]</scope>
    <source>
        <strain evidence="1 2">HSL3-1</strain>
    </source>
</reference>
<dbReference type="RefSeq" id="WP_345972811.1">
    <property type="nucleotide sequence ID" value="NZ_CP147920.1"/>
</dbReference>
<evidence type="ECO:0000313" key="1">
    <source>
        <dbReference type="EMBL" id="XAU15254.1"/>
    </source>
</evidence>
<gene>
    <name evidence="1" type="ORF">WCY31_00825</name>
</gene>
<protein>
    <submittedName>
        <fullName evidence="1">Uncharacterized protein</fullName>
    </submittedName>
</protein>
<evidence type="ECO:0000313" key="2">
    <source>
        <dbReference type="Proteomes" id="UP001447842"/>
    </source>
</evidence>
<accession>A0ABZ3HCA7</accession>
<keyword evidence="2" id="KW-1185">Reference proteome</keyword>
<dbReference type="Proteomes" id="UP001447842">
    <property type="component" value="Chromosome"/>
</dbReference>
<proteinExistence type="predicted"/>